<evidence type="ECO:0000313" key="2">
    <source>
        <dbReference type="EMBL" id="MFB2838302.1"/>
    </source>
</evidence>
<evidence type="ECO:0000259" key="1">
    <source>
        <dbReference type="Pfam" id="PF24732"/>
    </source>
</evidence>
<name>A0ABV4WT55_9CYAN</name>
<dbReference type="SUPFAM" id="SSF143011">
    <property type="entry name" value="RelE-like"/>
    <property type="match status" value="1"/>
</dbReference>
<dbReference type="Gene3D" id="3.30.2310.20">
    <property type="entry name" value="RelE-like"/>
    <property type="match status" value="1"/>
</dbReference>
<feature type="domain" description="ParE-like toxin" evidence="1">
    <location>
        <begin position="19"/>
        <end position="83"/>
    </location>
</feature>
<protein>
    <recommendedName>
        <fullName evidence="1">ParE-like toxin domain-containing protein</fullName>
    </recommendedName>
</protein>
<proteinExistence type="predicted"/>
<organism evidence="2 3">
    <name type="scientific">Floridaenema evergladense BLCC-F167</name>
    <dbReference type="NCBI Taxonomy" id="3153639"/>
    <lineage>
        <taxon>Bacteria</taxon>
        <taxon>Bacillati</taxon>
        <taxon>Cyanobacteriota</taxon>
        <taxon>Cyanophyceae</taxon>
        <taxon>Oscillatoriophycideae</taxon>
        <taxon>Aerosakkonematales</taxon>
        <taxon>Aerosakkonemataceae</taxon>
        <taxon>Floridanema</taxon>
        <taxon>Floridanema evergladense</taxon>
    </lineage>
</organism>
<dbReference type="InterPro" id="IPR035093">
    <property type="entry name" value="RelE/ParE_toxin_dom_sf"/>
</dbReference>
<comment type="caution">
    <text evidence="2">The sequence shown here is derived from an EMBL/GenBank/DDBJ whole genome shotgun (WGS) entry which is preliminary data.</text>
</comment>
<dbReference type="InterPro" id="IPR056925">
    <property type="entry name" value="ParE-like"/>
</dbReference>
<reference evidence="2 3" key="1">
    <citation type="submission" date="2024-09" db="EMBL/GenBank/DDBJ databases">
        <title>Floridaenema gen nov. (Aerosakkonemataceae, Aerosakkonematales ord. nov., Cyanobacteria) from benthic tropical and subtropical fresh waters, with the description of four new species.</title>
        <authorList>
            <person name="Moretto J.A."/>
            <person name="Berthold D.E."/>
            <person name="Lefler F.W."/>
            <person name="Huang I.-S."/>
            <person name="Laughinghouse H. IV."/>
        </authorList>
    </citation>
    <scope>NUCLEOTIDE SEQUENCE [LARGE SCALE GENOMIC DNA]</scope>
    <source>
        <strain evidence="2 3">BLCC-F167</strain>
    </source>
</reference>
<dbReference type="Pfam" id="PF24732">
    <property type="entry name" value="ParE_like"/>
    <property type="match status" value="1"/>
</dbReference>
<gene>
    <name evidence="2" type="ORF">ACE1CA_27735</name>
</gene>
<keyword evidence="3" id="KW-1185">Reference proteome</keyword>
<dbReference type="RefSeq" id="WP_413280622.1">
    <property type="nucleotide sequence ID" value="NZ_JBHFNT010000245.1"/>
</dbReference>
<evidence type="ECO:0000313" key="3">
    <source>
        <dbReference type="Proteomes" id="UP001576780"/>
    </source>
</evidence>
<dbReference type="Proteomes" id="UP001576780">
    <property type="component" value="Unassembled WGS sequence"/>
</dbReference>
<dbReference type="EMBL" id="JBHFNT010000245">
    <property type="protein sequence ID" value="MFB2838302.1"/>
    <property type="molecule type" value="Genomic_DNA"/>
</dbReference>
<accession>A0ABV4WT55</accession>
<sequence>MNSATLPSFWTAYASLDTEIKQRARKAYRLWSENPFHPSLHFKCINDEEDIWSVRISRNYRAVGILSKNTVTWFWIGSHDDYEQSFS</sequence>